<name>A0ABT9Q973_9ACTN</name>
<keyword evidence="3" id="KW-1185">Reference proteome</keyword>
<keyword evidence="1" id="KW-0472">Membrane</keyword>
<proteinExistence type="predicted"/>
<dbReference type="EMBL" id="JAUSQU010000001">
    <property type="protein sequence ID" value="MDP9843300.1"/>
    <property type="molecule type" value="Genomic_DNA"/>
</dbReference>
<comment type="caution">
    <text evidence="2">The sequence shown here is derived from an EMBL/GenBank/DDBJ whole genome shotgun (WGS) entry which is preliminary data.</text>
</comment>
<evidence type="ECO:0000313" key="3">
    <source>
        <dbReference type="Proteomes" id="UP001225356"/>
    </source>
</evidence>
<organism evidence="2 3">
    <name type="scientific">Streptosporangium lutulentum</name>
    <dbReference type="NCBI Taxonomy" id="1461250"/>
    <lineage>
        <taxon>Bacteria</taxon>
        <taxon>Bacillati</taxon>
        <taxon>Actinomycetota</taxon>
        <taxon>Actinomycetes</taxon>
        <taxon>Streptosporangiales</taxon>
        <taxon>Streptosporangiaceae</taxon>
        <taxon>Streptosporangium</taxon>
    </lineage>
</organism>
<keyword evidence="1" id="KW-0812">Transmembrane</keyword>
<sequence>MSWDDFDFDYGYGRRRMSSRKVAIGAIGTLATIVIGAAVVAEINDDDTDDDAVTAVCVDPNSMTDEGLVIVDDRFCTPDGSHSGYVYVFGGSSSGNRISGGTTFRPGDVTITTRKGTVIQRGGFGGRGGSGGS</sequence>
<feature type="transmembrane region" description="Helical" evidence="1">
    <location>
        <begin position="22"/>
        <end position="41"/>
    </location>
</feature>
<dbReference type="RefSeq" id="WP_307557421.1">
    <property type="nucleotide sequence ID" value="NZ_JAUSQU010000001.1"/>
</dbReference>
<dbReference type="Proteomes" id="UP001225356">
    <property type="component" value="Unassembled WGS sequence"/>
</dbReference>
<gene>
    <name evidence="2" type="ORF">J2853_002511</name>
</gene>
<keyword evidence="1" id="KW-1133">Transmembrane helix</keyword>
<reference evidence="2 3" key="1">
    <citation type="submission" date="2023-07" db="EMBL/GenBank/DDBJ databases">
        <title>Sequencing the genomes of 1000 actinobacteria strains.</title>
        <authorList>
            <person name="Klenk H.-P."/>
        </authorList>
    </citation>
    <scope>NUCLEOTIDE SEQUENCE [LARGE SCALE GENOMIC DNA]</scope>
    <source>
        <strain evidence="2 3">DSM 46740</strain>
    </source>
</reference>
<accession>A0ABT9Q973</accession>
<evidence type="ECO:0000313" key="2">
    <source>
        <dbReference type="EMBL" id="MDP9843300.1"/>
    </source>
</evidence>
<evidence type="ECO:0000256" key="1">
    <source>
        <dbReference type="SAM" id="Phobius"/>
    </source>
</evidence>
<protein>
    <submittedName>
        <fullName evidence="2">Uncharacterized protein</fullName>
    </submittedName>
</protein>